<dbReference type="GO" id="GO:0003887">
    <property type="term" value="F:DNA-directed DNA polymerase activity"/>
    <property type="evidence" value="ECO:0007669"/>
    <property type="project" value="InterPro"/>
</dbReference>
<dbReference type="AlphaFoldDB" id="A0A248VZW9"/>
<evidence type="ECO:0000313" key="5">
    <source>
        <dbReference type="Proteomes" id="UP000215158"/>
    </source>
</evidence>
<name>A0A248VZW9_9BURK</name>
<feature type="compositionally biased region" description="Basic and acidic residues" evidence="2">
    <location>
        <begin position="1"/>
        <end position="12"/>
    </location>
</feature>
<dbReference type="Proteomes" id="UP000215158">
    <property type="component" value="Plasmid pBN5"/>
</dbReference>
<dbReference type="Gene3D" id="1.10.10.10">
    <property type="entry name" value="Winged helix-like DNA-binding domain superfamily/Winged helix DNA-binding domain"/>
    <property type="match status" value="2"/>
</dbReference>
<keyword evidence="4" id="KW-0614">Plasmid</keyword>
<dbReference type="EMBL" id="CP022995">
    <property type="protein sequence ID" value="ASW04403.1"/>
    <property type="molecule type" value="Genomic_DNA"/>
</dbReference>
<feature type="domain" description="Initiator Rep protein WH1" evidence="3">
    <location>
        <begin position="23"/>
        <end position="188"/>
    </location>
</feature>
<evidence type="ECO:0000313" key="4">
    <source>
        <dbReference type="EMBL" id="ASW04403.1"/>
    </source>
</evidence>
<keyword evidence="5" id="KW-1185">Reference proteome</keyword>
<evidence type="ECO:0000259" key="3">
    <source>
        <dbReference type="Pfam" id="PF01051"/>
    </source>
</evidence>
<proteinExistence type="inferred from homology"/>
<gene>
    <name evidence="4" type="ORF">CJU94_40380</name>
</gene>
<evidence type="ECO:0000256" key="2">
    <source>
        <dbReference type="SAM" id="MobiDB-lite"/>
    </source>
</evidence>
<dbReference type="Pfam" id="PF01051">
    <property type="entry name" value="Rep3_N"/>
    <property type="match status" value="1"/>
</dbReference>
<accession>A0A248VZW9</accession>
<protein>
    <submittedName>
        <fullName evidence="4">Plasmid replication initiator protein</fullName>
    </submittedName>
</protein>
<dbReference type="SUPFAM" id="SSF46785">
    <property type="entry name" value="Winged helix' DNA-binding domain"/>
    <property type="match status" value="2"/>
</dbReference>
<dbReference type="OrthoDB" id="9122127at2"/>
<sequence>MKDLVEQWREEQDAPASGTDPHVTIKNELVRRFQRMTLQQKRVLALAIAKCNPKLKILLHKATSPDPATGIAPGWPVRITAQEFLEAYPSIDAKHAYSDLKSAAESLYECSVEWTVIQTERGKKVPVRKVARWIYERADTSTSGWVELKFTPTIAPYLLGIERAYTTYKLKHAADLRSMYSWRLLEMMAQFRDTGLLVIGYDEFCEAMGAPASCIKDAGQLRRRVIDVAVKELQEKNGLKIEWEPTIPAGRKITGFKFTFQPDPQGRLF</sequence>
<dbReference type="GO" id="GO:0006270">
    <property type="term" value="P:DNA replication initiation"/>
    <property type="evidence" value="ECO:0007669"/>
    <property type="project" value="InterPro"/>
</dbReference>
<dbReference type="RefSeq" id="WP_095424013.1">
    <property type="nucleotide sequence ID" value="NZ_CP022995.1"/>
</dbReference>
<organism evidence="4 5">
    <name type="scientific">Paraburkholderia aromaticivorans</name>
    <dbReference type="NCBI Taxonomy" id="2026199"/>
    <lineage>
        <taxon>Bacteria</taxon>
        <taxon>Pseudomonadati</taxon>
        <taxon>Pseudomonadota</taxon>
        <taxon>Betaproteobacteria</taxon>
        <taxon>Burkholderiales</taxon>
        <taxon>Burkholderiaceae</taxon>
        <taxon>Paraburkholderia</taxon>
    </lineage>
</organism>
<dbReference type="InterPro" id="IPR036390">
    <property type="entry name" value="WH_DNA-bd_sf"/>
</dbReference>
<dbReference type="Pfam" id="PF21205">
    <property type="entry name" value="Rep3_C"/>
    <property type="match status" value="1"/>
</dbReference>
<dbReference type="InterPro" id="IPR000525">
    <property type="entry name" value="Initiator_Rep_WH1"/>
</dbReference>
<dbReference type="InterPro" id="IPR036388">
    <property type="entry name" value="WH-like_DNA-bd_sf"/>
</dbReference>
<dbReference type="KEGG" id="parb:CJU94_40380"/>
<geneLocation type="plasmid" evidence="4 5">
    <name>pBN5</name>
</geneLocation>
<feature type="region of interest" description="Disordered" evidence="2">
    <location>
        <begin position="1"/>
        <end position="21"/>
    </location>
</feature>
<evidence type="ECO:0000256" key="1">
    <source>
        <dbReference type="ARBA" id="ARBA00038283"/>
    </source>
</evidence>
<reference evidence="4 5" key="1">
    <citation type="submission" date="2017-08" db="EMBL/GenBank/DDBJ databases">
        <title>Identification and genetic characteristics of simultaneous BTEX- and naphthalene-degrading Paraburkholderia sp. BN5 isolated from petroleum-contaminated soil.</title>
        <authorList>
            <person name="Lee Y."/>
            <person name="Jeon C.O."/>
        </authorList>
    </citation>
    <scope>NUCLEOTIDE SEQUENCE [LARGE SCALE GENOMIC DNA]</scope>
    <source>
        <strain evidence="4 5">BN5</strain>
        <plasmid evidence="4 5">pBN5</plasmid>
    </source>
</reference>
<comment type="similarity">
    <text evidence="1">Belongs to the initiator RepB protein family.</text>
</comment>